<gene>
    <name evidence="2" type="ORF">ARMGADRAFT_1013619</name>
</gene>
<protein>
    <submittedName>
        <fullName evidence="2">Uncharacterized protein</fullName>
    </submittedName>
</protein>
<keyword evidence="3" id="KW-1185">Reference proteome</keyword>
<dbReference type="AlphaFoldDB" id="A0A2H3DLU3"/>
<evidence type="ECO:0000256" key="1">
    <source>
        <dbReference type="SAM" id="MobiDB-lite"/>
    </source>
</evidence>
<accession>A0A2H3DLU3</accession>
<feature type="compositionally biased region" description="Low complexity" evidence="1">
    <location>
        <begin position="25"/>
        <end position="39"/>
    </location>
</feature>
<name>A0A2H3DLU3_ARMGA</name>
<evidence type="ECO:0000313" key="3">
    <source>
        <dbReference type="Proteomes" id="UP000217790"/>
    </source>
</evidence>
<proteinExistence type="predicted"/>
<dbReference type="Proteomes" id="UP000217790">
    <property type="component" value="Unassembled WGS sequence"/>
</dbReference>
<sequence>MSAWLSRACIPLWRLDLIEKHHSVSPRYQQSQRRQPAPQLSTTAPPLLKGIPGTILTEFKPQSVATPRHEDLAVT</sequence>
<feature type="region of interest" description="Disordered" evidence="1">
    <location>
        <begin position="24"/>
        <end position="47"/>
    </location>
</feature>
<reference evidence="3" key="1">
    <citation type="journal article" date="2017" name="Nat. Ecol. Evol.">
        <title>Genome expansion and lineage-specific genetic innovations in the forest pathogenic fungi Armillaria.</title>
        <authorList>
            <person name="Sipos G."/>
            <person name="Prasanna A.N."/>
            <person name="Walter M.C."/>
            <person name="O'Connor E."/>
            <person name="Balint B."/>
            <person name="Krizsan K."/>
            <person name="Kiss B."/>
            <person name="Hess J."/>
            <person name="Varga T."/>
            <person name="Slot J."/>
            <person name="Riley R."/>
            <person name="Boka B."/>
            <person name="Rigling D."/>
            <person name="Barry K."/>
            <person name="Lee J."/>
            <person name="Mihaltcheva S."/>
            <person name="LaButti K."/>
            <person name="Lipzen A."/>
            <person name="Waldron R."/>
            <person name="Moloney N.M."/>
            <person name="Sperisen C."/>
            <person name="Kredics L."/>
            <person name="Vagvoelgyi C."/>
            <person name="Patrignani A."/>
            <person name="Fitzpatrick D."/>
            <person name="Nagy I."/>
            <person name="Doyle S."/>
            <person name="Anderson J.B."/>
            <person name="Grigoriev I.V."/>
            <person name="Gueldener U."/>
            <person name="Muensterkoetter M."/>
            <person name="Nagy L.G."/>
        </authorList>
    </citation>
    <scope>NUCLEOTIDE SEQUENCE [LARGE SCALE GENOMIC DNA]</scope>
    <source>
        <strain evidence="3">Ar21-2</strain>
    </source>
</reference>
<organism evidence="2 3">
    <name type="scientific">Armillaria gallica</name>
    <name type="common">Bulbous honey fungus</name>
    <name type="synonym">Armillaria bulbosa</name>
    <dbReference type="NCBI Taxonomy" id="47427"/>
    <lineage>
        <taxon>Eukaryota</taxon>
        <taxon>Fungi</taxon>
        <taxon>Dikarya</taxon>
        <taxon>Basidiomycota</taxon>
        <taxon>Agaricomycotina</taxon>
        <taxon>Agaricomycetes</taxon>
        <taxon>Agaricomycetidae</taxon>
        <taxon>Agaricales</taxon>
        <taxon>Marasmiineae</taxon>
        <taxon>Physalacriaceae</taxon>
        <taxon>Armillaria</taxon>
    </lineage>
</organism>
<dbReference type="EMBL" id="KZ293660">
    <property type="protein sequence ID" value="PBK91828.1"/>
    <property type="molecule type" value="Genomic_DNA"/>
</dbReference>
<dbReference type="InParanoid" id="A0A2H3DLU3"/>
<evidence type="ECO:0000313" key="2">
    <source>
        <dbReference type="EMBL" id="PBK91828.1"/>
    </source>
</evidence>